<evidence type="ECO:0000256" key="1">
    <source>
        <dbReference type="ARBA" id="ARBA00022729"/>
    </source>
</evidence>
<accession>A0ABS7Q1F8</accession>
<reference evidence="2 3" key="1">
    <citation type="submission" date="2021-08" db="EMBL/GenBank/DDBJ databases">
        <title>WGS of actinomycetes from Thailand.</title>
        <authorList>
            <person name="Thawai C."/>
        </authorList>
    </citation>
    <scope>NUCLEOTIDE SEQUENCE [LARGE SCALE GENOMIC DNA]</scope>
    <source>
        <strain evidence="2 3">PLK6-54</strain>
    </source>
</reference>
<dbReference type="PANTHER" id="PTHR46580">
    <property type="entry name" value="SENSOR KINASE-RELATED"/>
    <property type="match status" value="1"/>
</dbReference>
<proteinExistence type="predicted"/>
<evidence type="ECO:0000313" key="3">
    <source>
        <dbReference type="Proteomes" id="UP000778578"/>
    </source>
</evidence>
<evidence type="ECO:0000313" key="2">
    <source>
        <dbReference type="EMBL" id="MBY8876968.1"/>
    </source>
</evidence>
<dbReference type="PANTHER" id="PTHR46580:SF4">
    <property type="entry name" value="ATP_GTP-BINDING PROTEIN"/>
    <property type="match status" value="1"/>
</dbReference>
<comment type="caution">
    <text evidence="2">The sequence shown here is derived from an EMBL/GenBank/DDBJ whole genome shotgun (WGS) entry which is preliminary data.</text>
</comment>
<dbReference type="InterPro" id="IPR013517">
    <property type="entry name" value="FG-GAP"/>
</dbReference>
<sequence length="177" mass="18937">MYGSSVSSGDVIGSGWQVYNSFVTPGNIGGAAYPDLLARDTGGTLWVYLSYSNGRFTARTKVGAGWQIYNQIAGRGDLNGDGKADIVARDGSGVLWLYKGTGDYHKPFLARTRIGAGWNIYNKILGLGDSNGDGRNDLIARDGSGNLYLYPGTGNAAAPFGPRQKIGTSWNTYNYLF</sequence>
<dbReference type="Gene3D" id="2.115.10.10">
    <property type="entry name" value="Tachylectin 2"/>
    <property type="match status" value="1"/>
</dbReference>
<keyword evidence="3" id="KW-1185">Reference proteome</keyword>
<dbReference type="InterPro" id="IPR028994">
    <property type="entry name" value="Integrin_alpha_N"/>
</dbReference>
<dbReference type="EMBL" id="JAINZZ010000004">
    <property type="protein sequence ID" value="MBY8876968.1"/>
    <property type="molecule type" value="Genomic_DNA"/>
</dbReference>
<dbReference type="SUPFAM" id="SSF69318">
    <property type="entry name" value="Integrin alpha N-terminal domain"/>
    <property type="match status" value="1"/>
</dbReference>
<organism evidence="2 3">
    <name type="scientific">Actinacidiphila acidipaludis</name>
    <dbReference type="NCBI Taxonomy" id="2873382"/>
    <lineage>
        <taxon>Bacteria</taxon>
        <taxon>Bacillati</taxon>
        <taxon>Actinomycetota</taxon>
        <taxon>Actinomycetes</taxon>
        <taxon>Kitasatosporales</taxon>
        <taxon>Streptomycetaceae</taxon>
        <taxon>Actinacidiphila</taxon>
    </lineage>
</organism>
<name>A0ABS7Q1F8_9ACTN</name>
<protein>
    <submittedName>
        <fullName evidence="2">VCBS repeat-containing protein</fullName>
    </submittedName>
</protein>
<dbReference type="Proteomes" id="UP000778578">
    <property type="component" value="Unassembled WGS sequence"/>
</dbReference>
<gene>
    <name evidence="2" type="ORF">K7862_04850</name>
</gene>
<dbReference type="Pfam" id="PF13517">
    <property type="entry name" value="FG-GAP_3"/>
    <property type="match status" value="1"/>
</dbReference>
<keyword evidence="1" id="KW-0732">Signal</keyword>